<dbReference type="OMA" id="RTFMDFN"/>
<dbReference type="PANTHER" id="PTHR12373">
    <property type="entry name" value="ENHANCER OF RUDIMENTARY ERH"/>
    <property type="match status" value="1"/>
</dbReference>
<gene>
    <name evidence="2" type="ORF">MICPUN_61379</name>
</gene>
<evidence type="ECO:0000313" key="3">
    <source>
        <dbReference type="Proteomes" id="UP000002009"/>
    </source>
</evidence>
<comment type="similarity">
    <text evidence="1">Belongs to the E(R) family.</text>
</comment>
<proteinExistence type="inferred from homology"/>
<dbReference type="SUPFAM" id="SSF143875">
    <property type="entry name" value="ERH-like"/>
    <property type="match status" value="1"/>
</dbReference>
<keyword evidence="3" id="KW-1185">Reference proteome</keyword>
<dbReference type="EMBL" id="CP001329">
    <property type="protein sequence ID" value="ACO65883.1"/>
    <property type="molecule type" value="Genomic_DNA"/>
</dbReference>
<organism evidence="2 3">
    <name type="scientific">Micromonas commoda (strain RCC299 / NOUM17 / CCMP2709)</name>
    <name type="common">Picoplanktonic green alga</name>
    <dbReference type="NCBI Taxonomy" id="296587"/>
    <lineage>
        <taxon>Eukaryota</taxon>
        <taxon>Viridiplantae</taxon>
        <taxon>Chlorophyta</taxon>
        <taxon>Mamiellophyceae</taxon>
        <taxon>Mamiellales</taxon>
        <taxon>Mamiellaceae</taxon>
        <taxon>Micromonas</taxon>
    </lineage>
</organism>
<reference evidence="2 3" key="1">
    <citation type="journal article" date="2009" name="Science">
        <title>Green evolution and dynamic adaptations revealed by genomes of the marine picoeukaryotes Micromonas.</title>
        <authorList>
            <person name="Worden A.Z."/>
            <person name="Lee J.H."/>
            <person name="Mock T."/>
            <person name="Rouze P."/>
            <person name="Simmons M.P."/>
            <person name="Aerts A.L."/>
            <person name="Allen A.E."/>
            <person name="Cuvelier M.L."/>
            <person name="Derelle E."/>
            <person name="Everett M.V."/>
            <person name="Foulon E."/>
            <person name="Grimwood J."/>
            <person name="Gundlach H."/>
            <person name="Henrissat B."/>
            <person name="Napoli C."/>
            <person name="McDonald S.M."/>
            <person name="Parker M.S."/>
            <person name="Rombauts S."/>
            <person name="Salamov A."/>
            <person name="Von Dassow P."/>
            <person name="Badger J.H."/>
            <person name="Coutinho P.M."/>
            <person name="Demir E."/>
            <person name="Dubchak I."/>
            <person name="Gentemann C."/>
            <person name="Eikrem W."/>
            <person name="Gready J.E."/>
            <person name="John U."/>
            <person name="Lanier W."/>
            <person name="Lindquist E.A."/>
            <person name="Lucas S."/>
            <person name="Mayer K.F."/>
            <person name="Moreau H."/>
            <person name="Not F."/>
            <person name="Otillar R."/>
            <person name="Panaud O."/>
            <person name="Pangilinan J."/>
            <person name="Paulsen I."/>
            <person name="Piegu B."/>
            <person name="Poliakov A."/>
            <person name="Robbens S."/>
            <person name="Schmutz J."/>
            <person name="Toulza E."/>
            <person name="Wyss T."/>
            <person name="Zelensky A."/>
            <person name="Zhou K."/>
            <person name="Armbrust E.V."/>
            <person name="Bhattacharya D."/>
            <person name="Goodenough U.W."/>
            <person name="Van de Peer Y."/>
            <person name="Grigoriev I.V."/>
        </authorList>
    </citation>
    <scope>NUCLEOTIDE SEQUENCE [LARGE SCALE GENOMIC DNA]</scope>
    <source>
        <strain evidence="3">RCC299 / NOUM17</strain>
    </source>
</reference>
<dbReference type="RefSeq" id="XP_002504625.1">
    <property type="nucleotide sequence ID" value="XM_002504579.1"/>
</dbReference>
<dbReference type="Gene3D" id="3.30.2260.10">
    <property type="entry name" value="Enhancer of rudimentary"/>
    <property type="match status" value="1"/>
</dbReference>
<dbReference type="GeneID" id="8246171"/>
<dbReference type="PANTHER" id="PTHR12373:SF0">
    <property type="entry name" value="ENHANCER OF RUDIMENTARY HOMOLOG"/>
    <property type="match status" value="1"/>
</dbReference>
<evidence type="ECO:0000313" key="2">
    <source>
        <dbReference type="EMBL" id="ACO65883.1"/>
    </source>
</evidence>
<accession>C1ECD4</accession>
<dbReference type="FunCoup" id="C1ECD4">
    <property type="interactions" value="1628"/>
</dbReference>
<dbReference type="eggNOG" id="KOG1766">
    <property type="taxonomic scope" value="Eukaryota"/>
</dbReference>
<dbReference type="InParanoid" id="C1ECD4"/>
<dbReference type="InterPro" id="IPR035912">
    <property type="entry name" value="EHR_sf"/>
</dbReference>
<dbReference type="Pfam" id="PF01133">
    <property type="entry name" value="ER"/>
    <property type="match status" value="1"/>
</dbReference>
<protein>
    <recommendedName>
        <fullName evidence="4">Enhancer of rudimentary homolog</fullName>
    </recommendedName>
</protein>
<name>C1ECD4_MICCC</name>
<dbReference type="AlphaFoldDB" id="C1ECD4"/>
<dbReference type="KEGG" id="mis:MICPUN_61379"/>
<evidence type="ECO:0008006" key="4">
    <source>
        <dbReference type="Google" id="ProtNLM"/>
    </source>
</evidence>
<sequence>MVSARSSLPPDIAHARLFPPLGLLLREIRCDETVIDLLTRVPVTFHQADNRHTIILVQTTSNKKSRTFMDFEKVSMAMDGVCTMFEKRLKEMYPHMKDITYDIADLYNYVDALADLSAMVYEPKINAYLPYNKEWVKKKAFAHLKRQAGQ</sequence>
<dbReference type="OrthoDB" id="7887808at2759"/>
<dbReference type="InterPro" id="IPR000781">
    <property type="entry name" value="ERH"/>
</dbReference>
<evidence type="ECO:0000256" key="1">
    <source>
        <dbReference type="ARBA" id="ARBA00007491"/>
    </source>
</evidence>
<dbReference type="Proteomes" id="UP000002009">
    <property type="component" value="Chromosome 9"/>
</dbReference>
<dbReference type="STRING" id="296587.C1ECD4"/>